<sequence length="23" mass="2525">DHSRLITAEAIFEVAEIAAILNK</sequence>
<organism evidence="1 2">
    <name type="scientific">Streblomastix strix</name>
    <dbReference type="NCBI Taxonomy" id="222440"/>
    <lineage>
        <taxon>Eukaryota</taxon>
        <taxon>Metamonada</taxon>
        <taxon>Preaxostyla</taxon>
        <taxon>Oxymonadida</taxon>
        <taxon>Streblomastigidae</taxon>
        <taxon>Streblomastix</taxon>
    </lineage>
</organism>
<name>A0A5J4QWN3_9EUKA</name>
<protein>
    <submittedName>
        <fullName evidence="1">Uncharacterized protein</fullName>
    </submittedName>
</protein>
<evidence type="ECO:0000313" key="2">
    <source>
        <dbReference type="Proteomes" id="UP000324800"/>
    </source>
</evidence>
<evidence type="ECO:0000313" key="1">
    <source>
        <dbReference type="EMBL" id="KAA6325608.1"/>
    </source>
</evidence>
<feature type="non-terminal residue" evidence="1">
    <location>
        <position position="1"/>
    </location>
</feature>
<gene>
    <name evidence="1" type="ORF">EZS28_054048</name>
</gene>
<accession>A0A5J4QWN3</accession>
<proteinExistence type="predicted"/>
<dbReference type="Proteomes" id="UP000324800">
    <property type="component" value="Unassembled WGS sequence"/>
</dbReference>
<comment type="caution">
    <text evidence="1">The sequence shown here is derived from an EMBL/GenBank/DDBJ whole genome shotgun (WGS) entry which is preliminary data.</text>
</comment>
<dbReference type="AlphaFoldDB" id="A0A5J4QWN3"/>
<dbReference type="EMBL" id="SNRW01044078">
    <property type="protein sequence ID" value="KAA6325608.1"/>
    <property type="molecule type" value="Genomic_DNA"/>
</dbReference>
<reference evidence="1 2" key="1">
    <citation type="submission" date="2019-03" db="EMBL/GenBank/DDBJ databases">
        <title>Single cell metagenomics reveals metabolic interactions within the superorganism composed of flagellate Streblomastix strix and complex community of Bacteroidetes bacteria on its surface.</title>
        <authorList>
            <person name="Treitli S.C."/>
            <person name="Kolisko M."/>
            <person name="Husnik F."/>
            <person name="Keeling P."/>
            <person name="Hampl V."/>
        </authorList>
    </citation>
    <scope>NUCLEOTIDE SEQUENCE [LARGE SCALE GENOMIC DNA]</scope>
    <source>
        <strain evidence="1">ST1C</strain>
    </source>
</reference>